<gene>
    <name evidence="2" type="ORF">N799_11435</name>
</gene>
<dbReference type="AlphaFoldDB" id="A0A0A0ERL9"/>
<reference evidence="2 3" key="1">
    <citation type="journal article" date="2015" name="Stand. Genomic Sci.">
        <title>Genomic information of the arsenic-resistant bacterium Lysobacter arseniciresistens type strain ZS79(T) and comparison of Lysobacter draft genomes.</title>
        <authorList>
            <person name="Liu L."/>
            <person name="Zhang S."/>
            <person name="Luo M."/>
            <person name="Wang G."/>
        </authorList>
    </citation>
    <scope>NUCLEOTIDE SEQUENCE [LARGE SCALE GENOMIC DNA]</scope>
    <source>
        <strain evidence="2 3">ZS79</strain>
    </source>
</reference>
<protein>
    <submittedName>
        <fullName evidence="2">Uncharacterized protein</fullName>
    </submittedName>
</protein>
<evidence type="ECO:0000313" key="2">
    <source>
        <dbReference type="EMBL" id="KGM53631.1"/>
    </source>
</evidence>
<dbReference type="Proteomes" id="UP000029989">
    <property type="component" value="Unassembled WGS sequence"/>
</dbReference>
<comment type="caution">
    <text evidence="2">The sequence shown here is derived from an EMBL/GenBank/DDBJ whole genome shotgun (WGS) entry which is preliminary data.</text>
</comment>
<organism evidence="2 3">
    <name type="scientific">Lysobacter arseniciresistens ZS79</name>
    <dbReference type="NCBI Taxonomy" id="913325"/>
    <lineage>
        <taxon>Bacteria</taxon>
        <taxon>Pseudomonadati</taxon>
        <taxon>Pseudomonadota</taxon>
        <taxon>Gammaproteobacteria</taxon>
        <taxon>Lysobacterales</taxon>
        <taxon>Lysobacteraceae</taxon>
        <taxon>Novilysobacter</taxon>
    </lineage>
</organism>
<feature type="region of interest" description="Disordered" evidence="1">
    <location>
        <begin position="1"/>
        <end position="23"/>
    </location>
</feature>
<feature type="region of interest" description="Disordered" evidence="1">
    <location>
        <begin position="50"/>
        <end position="70"/>
    </location>
</feature>
<accession>A0A0A0ERL9</accession>
<keyword evidence="3" id="KW-1185">Reference proteome</keyword>
<evidence type="ECO:0000256" key="1">
    <source>
        <dbReference type="SAM" id="MobiDB-lite"/>
    </source>
</evidence>
<dbReference type="EMBL" id="AVPT01000037">
    <property type="protein sequence ID" value="KGM53631.1"/>
    <property type="molecule type" value="Genomic_DNA"/>
</dbReference>
<feature type="compositionally biased region" description="Low complexity" evidence="1">
    <location>
        <begin position="50"/>
        <end position="61"/>
    </location>
</feature>
<sequence>MPRVHSWHVPDGMRPMQPGRDARADPMARLAVPVSSASREPAGAAVSAVAAAPQAGAGHAASGRDRPRTH</sequence>
<evidence type="ECO:0000313" key="3">
    <source>
        <dbReference type="Proteomes" id="UP000029989"/>
    </source>
</evidence>
<dbReference type="RefSeq" id="WP_036213269.1">
    <property type="nucleotide sequence ID" value="NZ_AVPT01000037.1"/>
</dbReference>
<name>A0A0A0ERL9_9GAMM</name>
<proteinExistence type="predicted"/>
<dbReference type="STRING" id="913325.N799_11435"/>